<keyword evidence="7" id="KW-1185">Reference proteome</keyword>
<name>A0ABS6J9T3_9BACI</name>
<protein>
    <recommendedName>
        <fullName evidence="4">Protein SprT-like</fullName>
    </recommendedName>
</protein>
<dbReference type="InterPro" id="IPR006640">
    <property type="entry name" value="SprT-like_domain"/>
</dbReference>
<evidence type="ECO:0000313" key="7">
    <source>
        <dbReference type="Proteomes" id="UP000784880"/>
    </source>
</evidence>
<dbReference type="Proteomes" id="UP000784880">
    <property type="component" value="Unassembled WGS sequence"/>
</dbReference>
<comment type="similarity">
    <text evidence="4">Belongs to the SprT family.</text>
</comment>
<dbReference type="EMBL" id="JAHQCS010000029">
    <property type="protein sequence ID" value="MBU9710444.1"/>
    <property type="molecule type" value="Genomic_DNA"/>
</dbReference>
<evidence type="ECO:0000256" key="4">
    <source>
        <dbReference type="HAMAP-Rule" id="MF_00745"/>
    </source>
</evidence>
<accession>A0ABS6J9T3</accession>
<evidence type="ECO:0000256" key="1">
    <source>
        <dbReference type="ARBA" id="ARBA00022490"/>
    </source>
</evidence>
<dbReference type="Pfam" id="PF17283">
    <property type="entry name" value="Zn_ribbon_SprT"/>
    <property type="match status" value="1"/>
</dbReference>
<sequence length="153" mass="18096">MNNRQLQELTEGISIEYFHKPFKHKAFFNPRLRTTGGRYSLLDHHIEVNPKHLEHFGENELIQIIKHELCHYHLHIEGKGYKHKDLDFKSLLSQVGGARHCQTLPDLKNKSKKLHVYQCTKCGIEFKRRRQFDTNKYVCGKCKGWIKKVNTIS</sequence>
<comment type="subcellular location">
    <subcellularLocation>
        <location evidence="4">Cytoplasm</location>
    </subcellularLocation>
</comment>
<evidence type="ECO:0000259" key="5">
    <source>
        <dbReference type="SMART" id="SM00731"/>
    </source>
</evidence>
<dbReference type="InterPro" id="IPR023524">
    <property type="entry name" value="Uncharacterised_SprT-like"/>
</dbReference>
<feature type="binding site" evidence="4">
    <location>
        <position position="67"/>
    </location>
    <ligand>
        <name>Zn(2+)</name>
        <dbReference type="ChEBI" id="CHEBI:29105"/>
    </ligand>
</feature>
<proteinExistence type="inferred from homology"/>
<keyword evidence="2 4" id="KW-0479">Metal-binding</keyword>
<dbReference type="SMART" id="SM00731">
    <property type="entry name" value="SprT"/>
    <property type="match status" value="1"/>
</dbReference>
<organism evidence="6 7">
    <name type="scientific">Evansella tamaricis</name>
    <dbReference type="NCBI Taxonomy" id="2069301"/>
    <lineage>
        <taxon>Bacteria</taxon>
        <taxon>Bacillati</taxon>
        <taxon>Bacillota</taxon>
        <taxon>Bacilli</taxon>
        <taxon>Bacillales</taxon>
        <taxon>Bacillaceae</taxon>
        <taxon>Evansella</taxon>
    </lineage>
</organism>
<evidence type="ECO:0000313" key="6">
    <source>
        <dbReference type="EMBL" id="MBU9710444.1"/>
    </source>
</evidence>
<comment type="caution">
    <text evidence="6">The sequence shown here is derived from an EMBL/GenBank/DDBJ whole genome shotgun (WGS) entry which is preliminary data.</text>
</comment>
<feature type="binding site" evidence="4">
    <location>
        <position position="71"/>
    </location>
    <ligand>
        <name>Zn(2+)</name>
        <dbReference type="ChEBI" id="CHEBI:29105"/>
    </ligand>
</feature>
<gene>
    <name evidence="6" type="ORF">KS419_01520</name>
</gene>
<dbReference type="NCBIfam" id="NF003339">
    <property type="entry name" value="PRK04351.1"/>
    <property type="match status" value="1"/>
</dbReference>
<evidence type="ECO:0000256" key="3">
    <source>
        <dbReference type="ARBA" id="ARBA00022833"/>
    </source>
</evidence>
<feature type="active site" evidence="4">
    <location>
        <position position="68"/>
    </location>
</feature>
<dbReference type="RefSeq" id="WP_217064334.1">
    <property type="nucleotide sequence ID" value="NZ_JAHQCS010000029.1"/>
</dbReference>
<keyword evidence="1 4" id="KW-0963">Cytoplasm</keyword>
<dbReference type="HAMAP" id="MF_00745">
    <property type="entry name" value="SprT_like"/>
    <property type="match status" value="1"/>
</dbReference>
<dbReference type="Pfam" id="PF10263">
    <property type="entry name" value="SprT-like"/>
    <property type="match status" value="1"/>
</dbReference>
<reference evidence="6 7" key="1">
    <citation type="submission" date="2021-06" db="EMBL/GenBank/DDBJ databases">
        <title>Bacillus sp. RD4P76, an endophyte from a halophyte.</title>
        <authorList>
            <person name="Sun J.-Q."/>
        </authorList>
    </citation>
    <scope>NUCLEOTIDE SEQUENCE [LARGE SCALE GENOMIC DNA]</scope>
    <source>
        <strain evidence="6 7">CGMCC 1.15917</strain>
    </source>
</reference>
<feature type="domain" description="SprT-like" evidence="5">
    <location>
        <begin position="4"/>
        <end position="149"/>
    </location>
</feature>
<keyword evidence="3 4" id="KW-0862">Zinc</keyword>
<comment type="cofactor">
    <cofactor evidence="4">
        <name>Zn(2+)</name>
        <dbReference type="ChEBI" id="CHEBI:29105"/>
    </cofactor>
    <text evidence="4">Binds 1 zinc ion.</text>
</comment>
<dbReference type="InterPro" id="IPR035240">
    <property type="entry name" value="SprT_Zn_ribbon"/>
</dbReference>
<evidence type="ECO:0000256" key="2">
    <source>
        <dbReference type="ARBA" id="ARBA00022723"/>
    </source>
</evidence>